<dbReference type="EMBL" id="PCGY01000011">
    <property type="protein sequence ID" value="PKU92672.1"/>
    <property type="molecule type" value="Genomic_DNA"/>
</dbReference>
<dbReference type="Proteomes" id="UP000233727">
    <property type="component" value="Unassembled WGS sequence"/>
</dbReference>
<dbReference type="AlphaFoldDB" id="A0A2N3QM02"/>
<sequence>MNFNKHKAIWIGLIVLIVIMLGVTWSSVIMPATDKVHQAQAETAQIDKQNDALQKDIDLLNTASATPQIYKSRLAQLQREIPTSYNQSEFIASLDGAAAASATTIQSVSFGTAASVTLPGDTASQISAKTIVGVPVTITAQGGYDALRNFVDQVQRISRIAVPTSVSYSVADDDAQSTVTINSSVLAILDSGSNSSASSDAIQNAASSISK</sequence>
<dbReference type="Pfam" id="PF04350">
    <property type="entry name" value="PilO"/>
    <property type="match status" value="1"/>
</dbReference>
<evidence type="ECO:0000313" key="2">
    <source>
        <dbReference type="EMBL" id="NME62009.1"/>
    </source>
</evidence>
<name>A0A2N3QM02_9BIFI</name>
<dbReference type="InterPro" id="IPR014717">
    <property type="entry name" value="Transl_elong_EF1B/ribsomal_bS6"/>
</dbReference>
<dbReference type="Proteomes" id="UP000588369">
    <property type="component" value="Unassembled WGS sequence"/>
</dbReference>
<evidence type="ECO:0000313" key="5">
    <source>
        <dbReference type="Proteomes" id="UP000588369"/>
    </source>
</evidence>
<protein>
    <submittedName>
        <fullName evidence="3">Pilus assembly protein, PilO</fullName>
    </submittedName>
    <submittedName>
        <fullName evidence="2">Type 4a pilus biogenesis protein PilO</fullName>
    </submittedName>
</protein>
<reference evidence="3 4" key="1">
    <citation type="submission" date="2017-10" db="EMBL/GenBank/DDBJ databases">
        <title>Bifidobacterium genomics.</title>
        <authorList>
            <person name="Lugli G.A."/>
            <person name="Milani C."/>
            <person name="Mancabelli L."/>
        </authorList>
    </citation>
    <scope>NUCLEOTIDE SEQUENCE [LARGE SCALE GENOMIC DNA]</scope>
    <source>
        <strain evidence="3 4">1542B</strain>
    </source>
</reference>
<organism evidence="3 4">
    <name type="scientific">Bifidobacterium thermophilum</name>
    <dbReference type="NCBI Taxonomy" id="33905"/>
    <lineage>
        <taxon>Bacteria</taxon>
        <taxon>Bacillati</taxon>
        <taxon>Actinomycetota</taxon>
        <taxon>Actinomycetes</taxon>
        <taxon>Bifidobacteriales</taxon>
        <taxon>Bifidobacteriaceae</taxon>
        <taxon>Bifidobacterium</taxon>
    </lineage>
</organism>
<gene>
    <name evidence="2" type="primary">pilO</name>
    <name evidence="3" type="ORF">CQR47_0521</name>
    <name evidence="2" type="ORF">HF844_04250</name>
</gene>
<keyword evidence="1" id="KW-0472">Membrane</keyword>
<dbReference type="InterPro" id="IPR007445">
    <property type="entry name" value="PilO"/>
</dbReference>
<dbReference type="RefSeq" id="WP_101454968.1">
    <property type="nucleotide sequence ID" value="NZ_JABAGI010000004.1"/>
</dbReference>
<evidence type="ECO:0000313" key="4">
    <source>
        <dbReference type="Proteomes" id="UP000233727"/>
    </source>
</evidence>
<proteinExistence type="predicted"/>
<comment type="caution">
    <text evidence="3">The sequence shown here is derived from an EMBL/GenBank/DDBJ whole genome shotgun (WGS) entry which is preliminary data.</text>
</comment>
<keyword evidence="1" id="KW-0812">Transmembrane</keyword>
<dbReference type="Gene3D" id="3.30.70.60">
    <property type="match status" value="1"/>
</dbReference>
<reference evidence="2 5" key="2">
    <citation type="submission" date="2020-04" db="EMBL/GenBank/DDBJ databases">
        <authorList>
            <person name="Hitch T.C.A."/>
            <person name="Wylensek D."/>
            <person name="Clavel T."/>
        </authorList>
    </citation>
    <scope>NUCLEOTIDE SEQUENCE [LARGE SCALE GENOMIC DNA]</scope>
    <source>
        <strain evidence="2 5">BSM-130-P53-3C</strain>
    </source>
</reference>
<feature type="transmembrane region" description="Helical" evidence="1">
    <location>
        <begin position="9"/>
        <end position="30"/>
    </location>
</feature>
<keyword evidence="1" id="KW-1133">Transmembrane helix</keyword>
<evidence type="ECO:0000256" key="1">
    <source>
        <dbReference type="SAM" id="Phobius"/>
    </source>
</evidence>
<evidence type="ECO:0000313" key="3">
    <source>
        <dbReference type="EMBL" id="PKU92672.1"/>
    </source>
</evidence>
<accession>A0A2N3QM02</accession>
<dbReference type="EMBL" id="JABAGI010000004">
    <property type="protein sequence ID" value="NME62009.1"/>
    <property type="molecule type" value="Genomic_DNA"/>
</dbReference>
<dbReference type="GO" id="GO:0043683">
    <property type="term" value="P:type IV pilus assembly"/>
    <property type="evidence" value="ECO:0007669"/>
    <property type="project" value="InterPro"/>
</dbReference>
<dbReference type="GO" id="GO:0043107">
    <property type="term" value="P:type IV pilus-dependent motility"/>
    <property type="evidence" value="ECO:0007669"/>
    <property type="project" value="InterPro"/>
</dbReference>